<proteinExistence type="predicted"/>
<dbReference type="AlphaFoldDB" id="A0A2H1VDP9"/>
<sequence>MDRKSQLTSDGQKPCQLQSPHQSPAPCTESWDLINPYEKVLFVKGSPTRQNFQLGGNEQSHLRHKRSAPLMDTRNTRRVTGALAAFEKGNTLFSRRFEDCIGSECDAESFGENHPMTSLALGEARGSVRLLLIKNHPVSTPTFRAGAPVNPLQIRKILGIEDIKQQHCQRSHERSTLLVVCDKMLN</sequence>
<evidence type="ECO:0000313" key="2">
    <source>
        <dbReference type="EMBL" id="SOQ38532.1"/>
    </source>
</evidence>
<organism evidence="2">
    <name type="scientific">Spodoptera frugiperda</name>
    <name type="common">Fall armyworm</name>
    <dbReference type="NCBI Taxonomy" id="7108"/>
    <lineage>
        <taxon>Eukaryota</taxon>
        <taxon>Metazoa</taxon>
        <taxon>Ecdysozoa</taxon>
        <taxon>Arthropoda</taxon>
        <taxon>Hexapoda</taxon>
        <taxon>Insecta</taxon>
        <taxon>Pterygota</taxon>
        <taxon>Neoptera</taxon>
        <taxon>Endopterygota</taxon>
        <taxon>Lepidoptera</taxon>
        <taxon>Glossata</taxon>
        <taxon>Ditrysia</taxon>
        <taxon>Noctuoidea</taxon>
        <taxon>Noctuidae</taxon>
        <taxon>Amphipyrinae</taxon>
        <taxon>Spodoptera</taxon>
    </lineage>
</organism>
<gene>
    <name evidence="2" type="ORF">SFRICE_007932</name>
</gene>
<evidence type="ECO:0000256" key="1">
    <source>
        <dbReference type="SAM" id="MobiDB-lite"/>
    </source>
</evidence>
<reference evidence="2" key="1">
    <citation type="submission" date="2016-07" db="EMBL/GenBank/DDBJ databases">
        <authorList>
            <person name="Bretaudeau A."/>
        </authorList>
    </citation>
    <scope>NUCLEOTIDE SEQUENCE</scope>
    <source>
        <strain evidence="2">Rice</strain>
        <tissue evidence="2">Whole body</tissue>
    </source>
</reference>
<protein>
    <submittedName>
        <fullName evidence="2">SFRICE_007932</fullName>
    </submittedName>
</protein>
<name>A0A2H1VDP9_SPOFR</name>
<dbReference type="EMBL" id="ODYU01001814">
    <property type="protein sequence ID" value="SOQ38532.1"/>
    <property type="molecule type" value="Genomic_DNA"/>
</dbReference>
<accession>A0A2H1VDP9</accession>
<feature type="region of interest" description="Disordered" evidence="1">
    <location>
        <begin position="1"/>
        <end position="29"/>
    </location>
</feature>
<feature type="compositionally biased region" description="Polar residues" evidence="1">
    <location>
        <begin position="1"/>
        <end position="22"/>
    </location>
</feature>